<evidence type="ECO:0000313" key="1">
    <source>
        <dbReference type="EMBL" id="KAI4465281.1"/>
    </source>
</evidence>
<accession>A0ACB9TER5</accession>
<comment type="caution">
    <text evidence="1">The sequence shown here is derived from an EMBL/GenBank/DDBJ whole genome shotgun (WGS) entry which is preliminary data.</text>
</comment>
<protein>
    <submittedName>
        <fullName evidence="1">Phosphatidylinositol-glycan biosynthesis class f protein-related</fullName>
    </submittedName>
</protein>
<name>A0ACB9TER5_HOLOL</name>
<reference evidence="1" key="1">
    <citation type="submission" date="2022-04" db="EMBL/GenBank/DDBJ databases">
        <title>Chromosome-scale genome assembly of Holotrichia oblita Faldermann.</title>
        <authorList>
            <person name="Rongchong L."/>
        </authorList>
    </citation>
    <scope>NUCLEOTIDE SEQUENCE</scope>
    <source>
        <strain evidence="1">81SQS9</strain>
    </source>
</reference>
<gene>
    <name evidence="1" type="ORF">MML48_3g00003484</name>
</gene>
<organism evidence="1 2">
    <name type="scientific">Holotrichia oblita</name>
    <name type="common">Chafer beetle</name>
    <dbReference type="NCBI Taxonomy" id="644536"/>
    <lineage>
        <taxon>Eukaryota</taxon>
        <taxon>Metazoa</taxon>
        <taxon>Ecdysozoa</taxon>
        <taxon>Arthropoda</taxon>
        <taxon>Hexapoda</taxon>
        <taxon>Insecta</taxon>
        <taxon>Pterygota</taxon>
        <taxon>Neoptera</taxon>
        <taxon>Endopterygota</taxon>
        <taxon>Coleoptera</taxon>
        <taxon>Polyphaga</taxon>
        <taxon>Scarabaeiformia</taxon>
        <taxon>Scarabaeidae</taxon>
        <taxon>Melolonthinae</taxon>
        <taxon>Holotrichia</taxon>
    </lineage>
</organism>
<keyword evidence="2" id="KW-1185">Reference proteome</keyword>
<evidence type="ECO:0000313" key="2">
    <source>
        <dbReference type="Proteomes" id="UP001056778"/>
    </source>
</evidence>
<sequence length="314" mass="35423">MGLFSGKCRSTARLDGKTVIITGSNTGIGKTTARDLFKRGAHVIMACRNTNKAKEAAQEICNLHNNSNNHKDLGKLEVVELNLCSLHSIRECSKEILQKQRRIDILINNAGVMCCPYGKTEDGFEIQFSSNYLGHFLFTILLLPRIIESKSARIINVSSVAHKMGKIDFNDLNWESKPYSALEAYQQSKLCQVLFTRELHRQLREAHVEGVNVYSLHPGVITTELGRHLNKTYFFGLRWILSFVRVFFKTPKQGAQTTVYCAVDEIAGEESGLYYADCKPVKPSKNAENVANAKMLWKISLEMVNLPKYNPFTV</sequence>
<proteinExistence type="predicted"/>
<dbReference type="EMBL" id="CM043017">
    <property type="protein sequence ID" value="KAI4465281.1"/>
    <property type="molecule type" value="Genomic_DNA"/>
</dbReference>
<dbReference type="Proteomes" id="UP001056778">
    <property type="component" value="Chromosome 3"/>
</dbReference>